<gene>
    <name evidence="7" type="ORF">HN018_20940</name>
</gene>
<feature type="transmembrane region" description="Helical" evidence="6">
    <location>
        <begin position="225"/>
        <end position="242"/>
    </location>
</feature>
<feature type="transmembrane region" description="Helical" evidence="6">
    <location>
        <begin position="175"/>
        <end position="195"/>
    </location>
</feature>
<dbReference type="GO" id="GO:0022857">
    <property type="term" value="F:transmembrane transporter activity"/>
    <property type="evidence" value="ECO:0007669"/>
    <property type="project" value="InterPro"/>
</dbReference>
<evidence type="ECO:0000313" key="7">
    <source>
        <dbReference type="EMBL" id="QKE92170.1"/>
    </source>
</evidence>
<feature type="transmembrane region" description="Helical" evidence="6">
    <location>
        <begin position="74"/>
        <end position="97"/>
    </location>
</feature>
<dbReference type="EMBL" id="CP053708">
    <property type="protein sequence ID" value="QKE92170.1"/>
    <property type="molecule type" value="Genomic_DNA"/>
</dbReference>
<sequence>MTGSPTPFSKIGPPSRFKQAIRHFGGAAFCGIGLFLLLVVYFYEQPLALSSFGISSLANASLALVLVAAGQTCVLLGGGLDLSIGAIVSLVNCFAATLMGDSILSVALVVLGSLLLGMLAGAVNGLLIAYGRLEPLISTFCTLFVYGGLALTIRPQPGGHVSDDFATLLTGNLGVLPYAAIVLAAMLLLVWMPIFRSRLGRFIVAVGDNSDSAYASGLPVRPVRLATYVISGLFAAVAALFLTAETTSGDASIGASYTLNSLAAAVLGGVALTGGRGSVVGAILGGIVLSLILNLLSVLGVPAFWQDLIEGCLLVLVLAAAGVQRLRIDDWTKLLGKGRS</sequence>
<keyword evidence="4 6" id="KW-1133">Transmembrane helix</keyword>
<reference evidence="7 8" key="1">
    <citation type="journal article" date="2014" name="World J. Microbiol. Biotechnol.">
        <title>Biodiversity and physiological characteristics of Antarctic and Arctic lichens-associated bacteria.</title>
        <authorList>
            <person name="Lee Y.M."/>
            <person name="Kim E.H."/>
            <person name="Lee H.K."/>
            <person name="Hong S.G."/>
        </authorList>
    </citation>
    <scope>NUCLEOTIDE SEQUENCE [LARGE SCALE GENOMIC DNA]</scope>
    <source>
        <strain evidence="7 8">PAMC 26569</strain>
    </source>
</reference>
<comment type="subcellular location">
    <subcellularLocation>
        <location evidence="1">Cell membrane</location>
        <topology evidence="1">Multi-pass membrane protein</topology>
    </subcellularLocation>
</comment>
<evidence type="ECO:0000256" key="4">
    <source>
        <dbReference type="ARBA" id="ARBA00022989"/>
    </source>
</evidence>
<evidence type="ECO:0000256" key="3">
    <source>
        <dbReference type="ARBA" id="ARBA00022692"/>
    </source>
</evidence>
<evidence type="ECO:0000256" key="6">
    <source>
        <dbReference type="SAM" id="Phobius"/>
    </source>
</evidence>
<evidence type="ECO:0000313" key="8">
    <source>
        <dbReference type="Proteomes" id="UP000500767"/>
    </source>
</evidence>
<dbReference type="RefSeq" id="WP_171836994.1">
    <property type="nucleotide sequence ID" value="NZ_CP053708.1"/>
</dbReference>
<feature type="transmembrane region" description="Helical" evidence="6">
    <location>
        <begin position="254"/>
        <end position="272"/>
    </location>
</feature>
<feature type="transmembrane region" description="Helical" evidence="6">
    <location>
        <begin position="103"/>
        <end position="129"/>
    </location>
</feature>
<name>A0A6M8HV25_9PROT</name>
<keyword evidence="5 6" id="KW-0472">Membrane</keyword>
<feature type="transmembrane region" description="Helical" evidence="6">
    <location>
        <begin position="303"/>
        <end position="323"/>
    </location>
</feature>
<dbReference type="AlphaFoldDB" id="A0A6M8HV25"/>
<dbReference type="Proteomes" id="UP000500767">
    <property type="component" value="Chromosome"/>
</dbReference>
<evidence type="ECO:0000256" key="5">
    <source>
        <dbReference type="ARBA" id="ARBA00023136"/>
    </source>
</evidence>
<feature type="transmembrane region" description="Helical" evidence="6">
    <location>
        <begin position="279"/>
        <end position="297"/>
    </location>
</feature>
<dbReference type="CDD" id="cd06579">
    <property type="entry name" value="TM_PBP1_transp_AraH_like"/>
    <property type="match status" value="1"/>
</dbReference>
<dbReference type="InterPro" id="IPR001851">
    <property type="entry name" value="ABC_transp_permease"/>
</dbReference>
<dbReference type="KEGG" id="lck:HN018_20940"/>
<evidence type="ECO:0000256" key="1">
    <source>
        <dbReference type="ARBA" id="ARBA00004651"/>
    </source>
</evidence>
<dbReference type="GO" id="GO:0005886">
    <property type="term" value="C:plasma membrane"/>
    <property type="evidence" value="ECO:0007669"/>
    <property type="project" value="UniProtKB-SubCell"/>
</dbReference>
<feature type="transmembrane region" description="Helical" evidence="6">
    <location>
        <begin position="49"/>
        <end position="67"/>
    </location>
</feature>
<keyword evidence="3 6" id="KW-0812">Transmembrane</keyword>
<feature type="transmembrane region" description="Helical" evidence="6">
    <location>
        <begin position="136"/>
        <end position="155"/>
    </location>
</feature>
<dbReference type="PANTHER" id="PTHR32196">
    <property type="entry name" value="ABC TRANSPORTER PERMEASE PROTEIN YPHD-RELATED-RELATED"/>
    <property type="match status" value="1"/>
</dbReference>
<keyword evidence="8" id="KW-1185">Reference proteome</keyword>
<dbReference type="Pfam" id="PF02653">
    <property type="entry name" value="BPD_transp_2"/>
    <property type="match status" value="1"/>
</dbReference>
<feature type="transmembrane region" description="Helical" evidence="6">
    <location>
        <begin position="21"/>
        <end position="43"/>
    </location>
</feature>
<protein>
    <submittedName>
        <fullName evidence="7">ABC transporter permease</fullName>
    </submittedName>
</protein>
<keyword evidence="2" id="KW-1003">Cell membrane</keyword>
<evidence type="ECO:0000256" key="2">
    <source>
        <dbReference type="ARBA" id="ARBA00022475"/>
    </source>
</evidence>
<organism evidence="7 8">
    <name type="scientific">Lichenicola cladoniae</name>
    <dbReference type="NCBI Taxonomy" id="1484109"/>
    <lineage>
        <taxon>Bacteria</taxon>
        <taxon>Pseudomonadati</taxon>
        <taxon>Pseudomonadota</taxon>
        <taxon>Alphaproteobacteria</taxon>
        <taxon>Acetobacterales</taxon>
        <taxon>Acetobacteraceae</taxon>
        <taxon>Lichenicola</taxon>
    </lineage>
</organism>
<proteinExistence type="predicted"/>
<accession>A0A6M8HV25</accession>